<dbReference type="InterPro" id="IPR036737">
    <property type="entry name" value="OmpA-like_sf"/>
</dbReference>
<evidence type="ECO:0000256" key="2">
    <source>
        <dbReference type="SAM" id="Coils"/>
    </source>
</evidence>
<dbReference type="CDD" id="cd07185">
    <property type="entry name" value="OmpA_C-like"/>
    <property type="match status" value="1"/>
</dbReference>
<keyword evidence="3" id="KW-1133">Transmembrane helix</keyword>
<comment type="caution">
    <text evidence="5">The sequence shown here is derived from an EMBL/GenBank/DDBJ whole genome shotgun (WGS) entry which is preliminary data.</text>
</comment>
<evidence type="ECO:0000313" key="6">
    <source>
        <dbReference type="Proteomes" id="UP001375743"/>
    </source>
</evidence>
<keyword evidence="1 3" id="KW-0472">Membrane</keyword>
<reference evidence="5 6" key="1">
    <citation type="submission" date="2024-01" db="EMBL/GenBank/DDBJ databases">
        <title>Multi-omics insights into the function and evolution of sodium benzoate biodegradation pathways in Benzoatithermus flavus gen. nov., sp. nov. from hot spring.</title>
        <authorList>
            <person name="Hu C.-J."/>
            <person name="Li W.-J."/>
        </authorList>
    </citation>
    <scope>NUCLEOTIDE SEQUENCE [LARGE SCALE GENOMIC DNA]</scope>
    <source>
        <strain evidence="5 6">SYSU G07066</strain>
    </source>
</reference>
<dbReference type="Gene3D" id="3.30.1330.60">
    <property type="entry name" value="OmpA-like domain"/>
    <property type="match status" value="1"/>
</dbReference>
<proteinExistence type="predicted"/>
<dbReference type="Gene3D" id="1.20.5.340">
    <property type="match status" value="1"/>
</dbReference>
<evidence type="ECO:0000259" key="4">
    <source>
        <dbReference type="PROSITE" id="PS51123"/>
    </source>
</evidence>
<accession>A0ABU8XMX4</accession>
<evidence type="ECO:0000313" key="5">
    <source>
        <dbReference type="EMBL" id="MEK0082535.1"/>
    </source>
</evidence>
<keyword evidence="6" id="KW-1185">Reference proteome</keyword>
<protein>
    <submittedName>
        <fullName evidence="5">Peptidoglycan -binding protein</fullName>
    </submittedName>
</protein>
<dbReference type="PROSITE" id="PS51123">
    <property type="entry name" value="OMPA_2"/>
    <property type="match status" value="1"/>
</dbReference>
<feature type="coiled-coil region" evidence="2">
    <location>
        <begin position="47"/>
        <end position="319"/>
    </location>
</feature>
<dbReference type="InterPro" id="IPR050330">
    <property type="entry name" value="Bact_OuterMem_StrucFunc"/>
</dbReference>
<keyword evidence="2" id="KW-0175">Coiled coil</keyword>
<dbReference type="SUPFAM" id="SSF103088">
    <property type="entry name" value="OmpA-like"/>
    <property type="match status" value="1"/>
</dbReference>
<dbReference type="Pfam" id="PF00691">
    <property type="entry name" value="OmpA"/>
    <property type="match status" value="1"/>
</dbReference>
<gene>
    <name evidence="5" type="ORF">U1T56_05195</name>
</gene>
<sequence length="481" mass="54377">MARTRREGRHVVDIWPGFVDALSTLILSIIFLLVVFVLAQFFLGQLLQGRNEAVRRLEGQVQDLTSKLGLEQDAAAELRRTLARINADLQQAFLDRDELSADLNESEQARAQLSEQVSNLTREQALLQRTLEEMRLEQSKAQARAADLERELSAARESVKTSKEQMEVQLGQLVQLRRDIEALQKVRADLEGRVAELSTNLSATDEERRRLLEELGTTRDRSKALEAKLEDANDRTMLAQKEIQARDLRIEELLRSSKELENRLGGETSAKEEAVQQVQALTEQIRTLSQQLAQLEKALDIKQSQIDQQKATIENLGQRLNMALASKVEELSQYRSEFFGRLRQALGNREDIRAVGDRFVFQSEVLFNSGSAEIEPRGRDELAKIATALKEIMAEIPPDLPWVLQVDGHTDKIPISTPRFPSNWELSTARAIAVAQFLIGQGVPADRVAARGFAEFQPLDPGDSPEAYRRNRRIEIKLTTR</sequence>
<evidence type="ECO:0000256" key="3">
    <source>
        <dbReference type="SAM" id="Phobius"/>
    </source>
</evidence>
<dbReference type="EMBL" id="JBBLZC010000004">
    <property type="protein sequence ID" value="MEK0082535.1"/>
    <property type="molecule type" value="Genomic_DNA"/>
</dbReference>
<dbReference type="InterPro" id="IPR006665">
    <property type="entry name" value="OmpA-like"/>
</dbReference>
<evidence type="ECO:0000256" key="1">
    <source>
        <dbReference type="PROSITE-ProRule" id="PRU00473"/>
    </source>
</evidence>
<feature type="domain" description="OmpA-like" evidence="4">
    <location>
        <begin position="355"/>
        <end position="481"/>
    </location>
</feature>
<dbReference type="Proteomes" id="UP001375743">
    <property type="component" value="Unassembled WGS sequence"/>
</dbReference>
<dbReference type="RefSeq" id="WP_418158389.1">
    <property type="nucleotide sequence ID" value="NZ_JBBLZC010000004.1"/>
</dbReference>
<dbReference type="PANTHER" id="PTHR30329:SF21">
    <property type="entry name" value="LIPOPROTEIN YIAD-RELATED"/>
    <property type="match status" value="1"/>
</dbReference>
<keyword evidence="3" id="KW-0812">Transmembrane</keyword>
<dbReference type="NCBIfam" id="NF006543">
    <property type="entry name" value="PRK09039.1-2"/>
    <property type="match status" value="1"/>
</dbReference>
<name>A0ABU8XMX4_9PROT</name>
<dbReference type="PANTHER" id="PTHR30329">
    <property type="entry name" value="STATOR ELEMENT OF FLAGELLAR MOTOR COMPLEX"/>
    <property type="match status" value="1"/>
</dbReference>
<organism evidence="5 6">
    <name type="scientific">Benzoatithermus flavus</name>
    <dbReference type="NCBI Taxonomy" id="3108223"/>
    <lineage>
        <taxon>Bacteria</taxon>
        <taxon>Pseudomonadati</taxon>
        <taxon>Pseudomonadota</taxon>
        <taxon>Alphaproteobacteria</taxon>
        <taxon>Geminicoccales</taxon>
        <taxon>Geminicoccaceae</taxon>
        <taxon>Benzoatithermus</taxon>
    </lineage>
</organism>
<feature type="transmembrane region" description="Helical" evidence="3">
    <location>
        <begin position="21"/>
        <end position="43"/>
    </location>
</feature>